<dbReference type="InterPro" id="IPR025961">
    <property type="entry name" value="Metal_resist"/>
</dbReference>
<dbReference type="PANTHER" id="PTHR38102">
    <property type="entry name" value="PERIPLASMIC CHAPERONE SPY"/>
    <property type="match status" value="1"/>
</dbReference>
<organism evidence="1 2">
    <name type="scientific">Carboxydichorda subterranea</name>
    <dbReference type="NCBI Taxonomy" id="3109565"/>
    <lineage>
        <taxon>Bacteria</taxon>
        <taxon>Bacillati</taxon>
        <taxon>Bacillota</taxon>
        <taxon>Limnochordia</taxon>
        <taxon>Limnochordales</taxon>
        <taxon>Geochordaceae</taxon>
        <taxon>Carboxydichorda</taxon>
    </lineage>
</organism>
<gene>
    <name evidence="1" type="ORF">U7230_10250</name>
</gene>
<dbReference type="RefSeq" id="WP_324715749.1">
    <property type="nucleotide sequence ID" value="NZ_CP141615.1"/>
</dbReference>
<dbReference type="Pfam" id="PF13801">
    <property type="entry name" value="Metal_resist"/>
    <property type="match status" value="1"/>
</dbReference>
<protein>
    <submittedName>
        <fullName evidence="1">Periplasmic heavy metal sensor</fullName>
    </submittedName>
</protein>
<dbReference type="EMBL" id="CP141615">
    <property type="protein sequence ID" value="WRP16476.1"/>
    <property type="molecule type" value="Genomic_DNA"/>
</dbReference>
<dbReference type="PANTHER" id="PTHR38102:SF1">
    <property type="entry name" value="PERIPLASMIC CHAPERONE SPY"/>
    <property type="match status" value="1"/>
</dbReference>
<proteinExistence type="predicted"/>
<accession>A0ABZ1BUY7</accession>
<sequence>MRDWMRGKRVTPWIVAVAALGLVVSVAAVGLAAPPRGRAAGPGAWGAAGSVPPVWQALGLTDQQISQIQEIQTKAYQEAAPIQQQLLAKRQELALVLRQAQPDQAKAKSLLQEIGQLQQKLAEQRLQTQLAIRAVLTDEQKAKITTFGPYGGGLGMGPCGGGLGRGYRGGGMGRMMGPGWGW</sequence>
<name>A0ABZ1BUY7_9FIRM</name>
<evidence type="ECO:0000313" key="1">
    <source>
        <dbReference type="EMBL" id="WRP16476.1"/>
    </source>
</evidence>
<dbReference type="Gene3D" id="1.20.120.1490">
    <property type="match status" value="1"/>
</dbReference>
<reference evidence="1 2" key="1">
    <citation type="journal article" date="2024" name="Front. Microbiol.">
        <title>Novel thermophilic genera Geochorda gen. nov. and Carboxydochorda gen. nov. from the deep terrestrial subsurface reveal the ecophysiological diversity in the class Limnochordia.</title>
        <authorList>
            <person name="Karnachuk O.V."/>
            <person name="Lukina A.P."/>
            <person name="Avakyan M.R."/>
            <person name="Kadnikov V.V."/>
            <person name="Begmatov S."/>
            <person name="Beletsky A.V."/>
            <person name="Vlasova K.G."/>
            <person name="Novikov A.A."/>
            <person name="Shcherbakova V.A."/>
            <person name="Mardanov A.V."/>
            <person name="Ravin N.V."/>
        </authorList>
    </citation>
    <scope>NUCLEOTIDE SEQUENCE [LARGE SCALE GENOMIC DNA]</scope>
    <source>
        <strain evidence="1 2">L945</strain>
    </source>
</reference>
<keyword evidence="2" id="KW-1185">Reference proteome</keyword>
<dbReference type="Proteomes" id="UP001332192">
    <property type="component" value="Chromosome"/>
</dbReference>
<evidence type="ECO:0000313" key="2">
    <source>
        <dbReference type="Proteomes" id="UP001332192"/>
    </source>
</evidence>
<dbReference type="InterPro" id="IPR052211">
    <property type="entry name" value="Cpx_auxiliary_protein"/>
</dbReference>